<dbReference type="OrthoDB" id="37497at2"/>
<keyword evidence="1" id="KW-1133">Transmembrane helix</keyword>
<dbReference type="InterPro" id="IPR052710">
    <property type="entry name" value="CAAX_protease"/>
</dbReference>
<reference evidence="3 4" key="1">
    <citation type="submission" date="2007-08" db="EMBL/GenBank/DDBJ databases">
        <title>Complete sequence of Thermotoga lettingae TMO.</title>
        <authorList>
            <consortium name="US DOE Joint Genome Institute"/>
            <person name="Copeland A."/>
            <person name="Lucas S."/>
            <person name="Lapidus A."/>
            <person name="Barry K."/>
            <person name="Glavina del Rio T."/>
            <person name="Dalin E."/>
            <person name="Tice H."/>
            <person name="Pitluck S."/>
            <person name="Foster B."/>
            <person name="Bruce D."/>
            <person name="Schmutz J."/>
            <person name="Larimer F."/>
            <person name="Land M."/>
            <person name="Hauser L."/>
            <person name="Kyrpides N."/>
            <person name="Mikhailova N."/>
            <person name="Nelson K."/>
            <person name="Gogarten J.P."/>
            <person name="Noll K."/>
            <person name="Richardson P."/>
        </authorList>
    </citation>
    <scope>NUCLEOTIDE SEQUENCE [LARGE SCALE GENOMIC DNA]</scope>
    <source>
        <strain evidence="4">ATCC BAA-301 / DSM 14385 / NBRC 107922 / TMO</strain>
    </source>
</reference>
<proteinExistence type="predicted"/>
<organism evidence="3 4">
    <name type="scientific">Pseudothermotoga lettingae (strain ATCC BAA-301 / DSM 14385 / NBRC 107922 / TMO)</name>
    <name type="common">Thermotoga lettingae</name>
    <dbReference type="NCBI Taxonomy" id="416591"/>
    <lineage>
        <taxon>Bacteria</taxon>
        <taxon>Thermotogati</taxon>
        <taxon>Thermotogota</taxon>
        <taxon>Thermotogae</taxon>
        <taxon>Thermotogales</taxon>
        <taxon>Thermotogaceae</taxon>
        <taxon>Pseudothermotoga</taxon>
    </lineage>
</organism>
<dbReference type="AlphaFoldDB" id="A8F8S1"/>
<dbReference type="STRING" id="416591.Tlet_2001"/>
<dbReference type="Proteomes" id="UP000002016">
    <property type="component" value="Chromosome"/>
</dbReference>
<dbReference type="GO" id="GO:0080120">
    <property type="term" value="P:CAAX-box protein maturation"/>
    <property type="evidence" value="ECO:0007669"/>
    <property type="project" value="UniProtKB-ARBA"/>
</dbReference>
<feature type="transmembrane region" description="Helical" evidence="1">
    <location>
        <begin position="165"/>
        <end position="183"/>
    </location>
</feature>
<dbReference type="GO" id="GO:0004175">
    <property type="term" value="F:endopeptidase activity"/>
    <property type="evidence" value="ECO:0007669"/>
    <property type="project" value="UniProtKB-ARBA"/>
</dbReference>
<dbReference type="PANTHER" id="PTHR36435">
    <property type="entry name" value="SLR1288 PROTEIN"/>
    <property type="match status" value="1"/>
</dbReference>
<dbReference type="RefSeq" id="WP_012004031.1">
    <property type="nucleotide sequence ID" value="NC_009828.1"/>
</dbReference>
<dbReference type="HOGENOM" id="CLU_1395303_0_0_0"/>
<dbReference type="KEGG" id="tle:Tlet_2001"/>
<feature type="transmembrane region" description="Helical" evidence="1">
    <location>
        <begin position="58"/>
        <end position="76"/>
    </location>
</feature>
<accession>A8F8S1</accession>
<feature type="domain" description="CAAX prenyl protease 2/Lysostaphin resistance protein A-like" evidence="2">
    <location>
        <begin position="91"/>
        <end position="178"/>
    </location>
</feature>
<keyword evidence="1" id="KW-0812">Transmembrane</keyword>
<keyword evidence="1" id="KW-0472">Membrane</keyword>
<evidence type="ECO:0000313" key="3">
    <source>
        <dbReference type="EMBL" id="ABV34555.1"/>
    </source>
</evidence>
<dbReference type="EMBL" id="CP000812">
    <property type="protein sequence ID" value="ABV34555.1"/>
    <property type="molecule type" value="Genomic_DNA"/>
</dbReference>
<dbReference type="Pfam" id="PF02517">
    <property type="entry name" value="Rce1-like"/>
    <property type="match status" value="1"/>
</dbReference>
<gene>
    <name evidence="3" type="ordered locus">Tlet_2001</name>
</gene>
<evidence type="ECO:0000259" key="2">
    <source>
        <dbReference type="Pfam" id="PF02517"/>
    </source>
</evidence>
<sequence>MNFFHILLVLAGIILIQKLSGLFPLNRIVVMSFFQISYSLVVFAILRVSYTFQINLKGFLSFFIIFTIMILLGNLLKASQMRIYKKISLQEFLTLGIVLPFSEELIFRGVILFLVPNSLVNATIFSLVHGVNIFSKIESFSIFNFVYRFIVGYIFANSVLKTQSLFSAVVCHIINNLVGLLILSRSEHIPKKSTDTAERKNSEK</sequence>
<feature type="transmembrane region" description="Helical" evidence="1">
    <location>
        <begin position="28"/>
        <end position="46"/>
    </location>
</feature>
<dbReference type="PANTHER" id="PTHR36435:SF1">
    <property type="entry name" value="CAAX AMINO TERMINAL PROTEASE FAMILY PROTEIN"/>
    <property type="match status" value="1"/>
</dbReference>
<evidence type="ECO:0000313" key="4">
    <source>
        <dbReference type="Proteomes" id="UP000002016"/>
    </source>
</evidence>
<dbReference type="eggNOG" id="COG1266">
    <property type="taxonomic scope" value="Bacteria"/>
</dbReference>
<feature type="transmembrane region" description="Helical" evidence="1">
    <location>
        <begin position="105"/>
        <end position="128"/>
    </location>
</feature>
<reference evidence="3 4" key="2">
    <citation type="journal article" date="2009" name="Proc. Natl. Acad. Sci. U.S.A.">
        <title>On the chimeric nature, thermophilic origin, and phylogenetic placement of the Thermotogales.</title>
        <authorList>
            <person name="Zhaxybayeva O."/>
            <person name="Swithers K.S."/>
            <person name="Lapierre P."/>
            <person name="Fournier G.P."/>
            <person name="Bickhart D.M."/>
            <person name="DeBoy R.T."/>
            <person name="Nelson K.E."/>
            <person name="Nesbo C.L."/>
            <person name="Doolittle W.F."/>
            <person name="Gogarten J.P."/>
            <person name="Noll K.M."/>
        </authorList>
    </citation>
    <scope>NUCLEOTIDE SEQUENCE [LARGE SCALE GENOMIC DNA]</scope>
    <source>
        <strain evidence="4">ATCC BAA-301 / DSM 14385 / NBRC 107922 / TMO</strain>
    </source>
</reference>
<dbReference type="MEROPS" id="G05.A04"/>
<evidence type="ECO:0000256" key="1">
    <source>
        <dbReference type="SAM" id="Phobius"/>
    </source>
</evidence>
<dbReference type="InterPro" id="IPR003675">
    <property type="entry name" value="Rce1/LyrA-like_dom"/>
</dbReference>
<keyword evidence="4" id="KW-1185">Reference proteome</keyword>
<protein>
    <submittedName>
        <fullName evidence="3">Abortive infection protein</fullName>
    </submittedName>
</protein>
<feature type="transmembrane region" description="Helical" evidence="1">
    <location>
        <begin position="140"/>
        <end position="159"/>
    </location>
</feature>
<name>A8F8S1_PSELT</name>